<dbReference type="InterPro" id="IPR007346">
    <property type="entry name" value="Endonuclease-I"/>
</dbReference>
<dbReference type="GO" id="GO:0004518">
    <property type="term" value="F:nuclease activity"/>
    <property type="evidence" value="ECO:0007669"/>
    <property type="project" value="UniProtKB-KW"/>
</dbReference>
<dbReference type="PRINTS" id="PR00839">
    <property type="entry name" value="V8PROTEASE"/>
</dbReference>
<evidence type="ECO:0000256" key="5">
    <source>
        <dbReference type="ARBA" id="ARBA00022801"/>
    </source>
</evidence>
<feature type="active site" description="Charge relay system" evidence="7">
    <location>
        <position position="118"/>
    </location>
</feature>
<feature type="active site" description="Charge relay system" evidence="7">
    <location>
        <position position="161"/>
    </location>
</feature>
<organism evidence="10 11">
    <name type="scientific">Paenibacillus oralis</name>
    <dbReference type="NCBI Taxonomy" id="2490856"/>
    <lineage>
        <taxon>Bacteria</taxon>
        <taxon>Bacillati</taxon>
        <taxon>Bacillota</taxon>
        <taxon>Bacilli</taxon>
        <taxon>Bacillales</taxon>
        <taxon>Paenibacillaceae</taxon>
        <taxon>Paenibacillus</taxon>
    </lineage>
</organism>
<evidence type="ECO:0000313" key="11">
    <source>
        <dbReference type="Proteomes" id="UP000267017"/>
    </source>
</evidence>
<dbReference type="InterPro" id="IPR044925">
    <property type="entry name" value="His-Me_finger_sf"/>
</dbReference>
<dbReference type="GO" id="GO:0006508">
    <property type="term" value="P:proteolysis"/>
    <property type="evidence" value="ECO:0007669"/>
    <property type="project" value="UniProtKB-KW"/>
</dbReference>
<feature type="active site" description="Charge relay system" evidence="7">
    <location>
        <position position="232"/>
    </location>
</feature>
<dbReference type="EC" id="3.4.21.-" evidence="8"/>
<name>A0A3P3U8K7_9BACL</name>
<dbReference type="RefSeq" id="WP_128633833.1">
    <property type="nucleotide sequence ID" value="NZ_RRCN01000001.1"/>
</dbReference>
<feature type="domain" description="Endonuclease/exonuclease/phosphatase" evidence="9">
    <location>
        <begin position="333"/>
        <end position="589"/>
    </location>
</feature>
<dbReference type="Gene3D" id="2.40.10.10">
    <property type="entry name" value="Trypsin-like serine proteases"/>
    <property type="match status" value="2"/>
</dbReference>
<protein>
    <recommendedName>
        <fullName evidence="8">Serine protease</fullName>
        <ecNumber evidence="8">3.4.21.-</ecNumber>
    </recommendedName>
</protein>
<dbReference type="Proteomes" id="UP000267017">
    <property type="component" value="Unassembled WGS sequence"/>
</dbReference>
<comment type="caution">
    <text evidence="10">The sequence shown here is derived from an EMBL/GenBank/DDBJ whole genome shotgun (WGS) entry which is preliminary data.</text>
</comment>
<evidence type="ECO:0000256" key="8">
    <source>
        <dbReference type="RuleBase" id="RU004296"/>
    </source>
</evidence>
<accession>A0A3P3U8K7</accession>
<keyword evidence="3" id="KW-0540">Nuclease</keyword>
<keyword evidence="4" id="KW-0732">Signal</keyword>
<dbReference type="Pfam" id="PF13365">
    <property type="entry name" value="Trypsin_2"/>
    <property type="match status" value="1"/>
</dbReference>
<evidence type="ECO:0000256" key="3">
    <source>
        <dbReference type="ARBA" id="ARBA00022722"/>
    </source>
</evidence>
<evidence type="ECO:0000256" key="7">
    <source>
        <dbReference type="PIRSR" id="PIRSR608256-1"/>
    </source>
</evidence>
<dbReference type="Gene3D" id="3.60.10.10">
    <property type="entry name" value="Endonuclease/exonuclease/phosphatase"/>
    <property type="match status" value="1"/>
</dbReference>
<dbReference type="SUPFAM" id="SSF56219">
    <property type="entry name" value="DNase I-like"/>
    <property type="match status" value="1"/>
</dbReference>
<evidence type="ECO:0000256" key="2">
    <source>
        <dbReference type="ARBA" id="ARBA00022670"/>
    </source>
</evidence>
<evidence type="ECO:0000256" key="6">
    <source>
        <dbReference type="ARBA" id="ARBA00022825"/>
    </source>
</evidence>
<dbReference type="InterPro" id="IPR005135">
    <property type="entry name" value="Endo/exonuclease/phosphatase"/>
</dbReference>
<dbReference type="InterPro" id="IPR043504">
    <property type="entry name" value="Peptidase_S1_PA_chymotrypsin"/>
</dbReference>
<evidence type="ECO:0000256" key="4">
    <source>
        <dbReference type="ARBA" id="ARBA00022729"/>
    </source>
</evidence>
<dbReference type="PANTHER" id="PTHR33607">
    <property type="entry name" value="ENDONUCLEASE-1"/>
    <property type="match status" value="1"/>
</dbReference>
<keyword evidence="11" id="KW-1185">Reference proteome</keyword>
<dbReference type="Pfam" id="PF03372">
    <property type="entry name" value="Exo_endo_phos"/>
    <property type="match status" value="1"/>
</dbReference>
<dbReference type="InterPro" id="IPR036691">
    <property type="entry name" value="Endo/exonu/phosph_ase_sf"/>
</dbReference>
<dbReference type="OrthoDB" id="9770276at2"/>
<keyword evidence="6 8" id="KW-0720">Serine protease</keyword>
<dbReference type="PANTHER" id="PTHR33607:SF2">
    <property type="entry name" value="ENDONUCLEASE-1"/>
    <property type="match status" value="1"/>
</dbReference>
<dbReference type="InterPro" id="IPR008256">
    <property type="entry name" value="Peptidase_S1B"/>
</dbReference>
<dbReference type="SUPFAM" id="SSF50494">
    <property type="entry name" value="Trypsin-like serine proteases"/>
    <property type="match status" value="1"/>
</dbReference>
<dbReference type="EMBL" id="RRCN01000001">
    <property type="protein sequence ID" value="RRJ66036.1"/>
    <property type="molecule type" value="Genomic_DNA"/>
</dbReference>
<comment type="similarity">
    <text evidence="1 8">Belongs to the peptidase S1B family.</text>
</comment>
<keyword evidence="2 8" id="KW-0645">Protease</keyword>
<keyword evidence="5 8" id="KW-0378">Hydrolase</keyword>
<sequence>MITTEDPLIPSQSSMDSRYTSVNTVPLSSDAYRDLVKRRAISILQIIPDEKAWKDNEELRRETERLILEKINKESNLLPIDFLSKGVDRAKAICRIITPNGIGTGFLVERGLIMTNHHVLTDAVEAANSYAEFGYEENGNAIKLKLKPEELFITSPFEELDFTIVACESAGIEDIVPVKLLRNPATITRGEYVNIIQHPRGRKKEIALQDNTVSYVYEKVIHYTTDTERGSSGAAVFNNQWQLVALHHGGLIDEAKQQAVNEGIRISAIVAKLVALAQGGDAAAMRLTHQLEDTSPYLGFYDVEGLIDNSNDLAEIEIPSFKGNKRFADIGFWNIENFNGGATNQRVKEIAQIVADMSMDTLGLVEVEKGALDRLKRALLSRGAAMDYVYLDAEGGQDLAILYDTTTANVKLRDDLNRKYSRLLSSEINGKRVFPSKREPLFAMCTVKEEGKDIRFLMTVVHLKAMRDQASTERRTLAAQALSVIIEDLKKTEEFKQVPIILGGDMNDDAGSTSLSSVVNSPSVITLTLDDAQAGHISYVGDHKSLIDHIVVTKDTKTGIVNYNGKQDDVGIVRYDKSMADYVKNISDHVPLVLRIVYKDSEESEQAKAPFIPAVSLAGLSTMEKTLLQLNLNRFRMEEQQGYYDAEKDKLDIVNYYRSVSFRADGGQLFRQMHQLLLDTHTTIFSYKASRAQLYSVVDLREDGTLRSIYSGKDLDAEQLIHEDFRMEQQRGEFLESLALRGQTDEEGFEELIEERFGFNVEHVVPQSWFGMKNPMVGDIHHLFICESQCNSFRSNIPYYDFADYNPEAYRERIRNECGKRGGHIRFEPEYGKGEVARAVLYFLLRYPGKIEGQKSRVDVGLLLNWHQEHSVTLHEKHRNRAIYELQGNRNPLIDFPEIAGQIDFS</sequence>
<gene>
    <name evidence="10" type="ORF">EHV15_26305</name>
</gene>
<reference evidence="10 11" key="1">
    <citation type="submission" date="2018-11" db="EMBL/GenBank/DDBJ databases">
        <title>Genome sequencing of Paenibacillus sp. KCOM 3021 (= ChDC PVNT-B20).</title>
        <authorList>
            <person name="Kook J.-K."/>
            <person name="Park S.-N."/>
            <person name="Lim Y.K."/>
        </authorList>
    </citation>
    <scope>NUCLEOTIDE SEQUENCE [LARGE SCALE GENOMIC DNA]</scope>
    <source>
        <strain evidence="10 11">KCOM 3021</strain>
    </source>
</reference>
<dbReference type="InterPro" id="IPR009003">
    <property type="entry name" value="Peptidase_S1_PA"/>
</dbReference>
<proteinExistence type="inferred from homology"/>
<dbReference type="Pfam" id="PF04231">
    <property type="entry name" value="Endonuclease_1"/>
    <property type="match status" value="1"/>
</dbReference>
<dbReference type="GO" id="GO:0008236">
    <property type="term" value="F:serine-type peptidase activity"/>
    <property type="evidence" value="ECO:0007669"/>
    <property type="project" value="UniProtKB-KW"/>
</dbReference>
<evidence type="ECO:0000313" key="10">
    <source>
        <dbReference type="EMBL" id="RRJ66036.1"/>
    </source>
</evidence>
<dbReference type="SUPFAM" id="SSF54060">
    <property type="entry name" value="His-Me finger endonucleases"/>
    <property type="match status" value="1"/>
</dbReference>
<evidence type="ECO:0000256" key="1">
    <source>
        <dbReference type="ARBA" id="ARBA00008764"/>
    </source>
</evidence>
<dbReference type="AlphaFoldDB" id="A0A3P3U8K7"/>
<evidence type="ECO:0000259" key="9">
    <source>
        <dbReference type="Pfam" id="PF03372"/>
    </source>
</evidence>